<feature type="compositionally biased region" description="Basic and acidic residues" evidence="1">
    <location>
        <begin position="401"/>
        <end position="425"/>
    </location>
</feature>
<dbReference type="AlphaFoldDB" id="A0A9P7G3U6"/>
<dbReference type="OrthoDB" id="3070967at2759"/>
<feature type="compositionally biased region" description="Basic and acidic residues" evidence="1">
    <location>
        <begin position="206"/>
        <end position="221"/>
    </location>
</feature>
<reference evidence="2" key="2">
    <citation type="submission" date="2021-10" db="EMBL/GenBank/DDBJ databases">
        <title>Phylogenomics reveals ancestral predisposition of the termite-cultivated fungus Termitomyces towards a domesticated lifestyle.</title>
        <authorList>
            <person name="Auxier B."/>
            <person name="Grum-Grzhimaylo A."/>
            <person name="Cardenas M.E."/>
            <person name="Lodge J.D."/>
            <person name="Laessoe T."/>
            <person name="Pedersen O."/>
            <person name="Smith M.E."/>
            <person name="Kuyper T.W."/>
            <person name="Franco-Molano E.A."/>
            <person name="Baroni T.J."/>
            <person name="Aanen D.K."/>
        </authorList>
    </citation>
    <scope>NUCLEOTIDE SEQUENCE</scope>
    <source>
        <strain evidence="2">AP01</strain>
        <tissue evidence="2">Mycelium</tissue>
    </source>
</reference>
<reference evidence="2" key="1">
    <citation type="submission" date="2020-07" db="EMBL/GenBank/DDBJ databases">
        <authorList>
            <person name="Nieuwenhuis M."/>
            <person name="Van De Peppel L.J.J."/>
        </authorList>
    </citation>
    <scope>NUCLEOTIDE SEQUENCE</scope>
    <source>
        <strain evidence="2">AP01</strain>
        <tissue evidence="2">Mycelium</tissue>
    </source>
</reference>
<feature type="region of interest" description="Disordered" evidence="1">
    <location>
        <begin position="173"/>
        <end position="293"/>
    </location>
</feature>
<dbReference type="Proteomes" id="UP000775547">
    <property type="component" value="Unassembled WGS sequence"/>
</dbReference>
<accession>A0A9P7G3U6</accession>
<feature type="compositionally biased region" description="Polar residues" evidence="1">
    <location>
        <begin position="484"/>
        <end position="499"/>
    </location>
</feature>
<gene>
    <name evidence="2" type="ORF">DXG03_002982</name>
</gene>
<keyword evidence="3" id="KW-1185">Reference proteome</keyword>
<comment type="caution">
    <text evidence="2">The sequence shown here is derived from an EMBL/GenBank/DDBJ whole genome shotgun (WGS) entry which is preliminary data.</text>
</comment>
<evidence type="ECO:0000313" key="3">
    <source>
        <dbReference type="Proteomes" id="UP000775547"/>
    </source>
</evidence>
<organism evidence="2 3">
    <name type="scientific">Asterophora parasitica</name>
    <dbReference type="NCBI Taxonomy" id="117018"/>
    <lineage>
        <taxon>Eukaryota</taxon>
        <taxon>Fungi</taxon>
        <taxon>Dikarya</taxon>
        <taxon>Basidiomycota</taxon>
        <taxon>Agaricomycotina</taxon>
        <taxon>Agaricomycetes</taxon>
        <taxon>Agaricomycetidae</taxon>
        <taxon>Agaricales</taxon>
        <taxon>Tricholomatineae</taxon>
        <taxon>Lyophyllaceae</taxon>
        <taxon>Asterophora</taxon>
    </lineage>
</organism>
<feature type="compositionally biased region" description="Acidic residues" evidence="1">
    <location>
        <begin position="426"/>
        <end position="441"/>
    </location>
</feature>
<feature type="compositionally biased region" description="Basic and acidic residues" evidence="1">
    <location>
        <begin position="474"/>
        <end position="483"/>
    </location>
</feature>
<feature type="region of interest" description="Disordered" evidence="1">
    <location>
        <begin position="315"/>
        <end position="523"/>
    </location>
</feature>
<evidence type="ECO:0000256" key="1">
    <source>
        <dbReference type="SAM" id="MobiDB-lite"/>
    </source>
</evidence>
<feature type="compositionally biased region" description="Basic and acidic residues" evidence="1">
    <location>
        <begin position="331"/>
        <end position="355"/>
    </location>
</feature>
<sequence length="596" mass="66149">MGEELPKFMRHLEDKLKELPGSTHSTHWPGDRQMTPGKLRKPLHVALAISPLCLLFPKTLFDAPGDAALLEMWKRVGSSKPASICKAESIVWATVHSVSDGSDPLQSLLSCLDQLAAIDFANCSGWVSPLLGLEGGSAINEPLGTAHVQMVDTGAEIPMASIEPQTPMAAIEPQQTSSDGVPDYAGGTSDGGDIVSGGLVSGDGGMVRRESADQEVARKADQQMTNDHNIVGYQNTDDDEHNEESLSPRTVSRNAPYVEVLTGDNHNIDGGGGDDVNLKDDHNHDHDKENEEMTHASCYLRKRLVEILTMLRSTSLTGTGDNQNDEGDGGDDVHGKDGPDHEQDHNDDHDDKNDDHDDDNNDHDNSNNKDNNDIDDHDHDHDRDRDHDHDHDHDIDIDDDDHNRDHDRDHDHDHDHDHDRNHDHDDNGDDDNDDDDDDDDEKAWMKGRSRGRTSDDASDLTTDIEEMPPSPGKKKADPRRSSRIESWTQGKPSTDTAKQSSSTSTKRPKKKKTSSTSRPTRVELGHPLLITEEDRKLIAETHMIDLSTIEKLSGGRVEYAMLGVEERYAYMPEFHVGSKLFFKSTPHWFGRSCQNN</sequence>
<dbReference type="EMBL" id="JABCKV010000194">
    <property type="protein sequence ID" value="KAG5642334.1"/>
    <property type="molecule type" value="Genomic_DNA"/>
</dbReference>
<proteinExistence type="predicted"/>
<name>A0A9P7G3U6_9AGAR</name>
<feature type="compositionally biased region" description="Basic and acidic residues" evidence="1">
    <location>
        <begin position="362"/>
        <end position="394"/>
    </location>
</feature>
<evidence type="ECO:0000313" key="2">
    <source>
        <dbReference type="EMBL" id="KAG5642334.1"/>
    </source>
</evidence>
<feature type="compositionally biased region" description="Acidic residues" evidence="1">
    <location>
        <begin position="456"/>
        <end position="466"/>
    </location>
</feature>
<protein>
    <submittedName>
        <fullName evidence="2">Uncharacterized protein</fullName>
    </submittedName>
</protein>
<feature type="compositionally biased region" description="Polar residues" evidence="1">
    <location>
        <begin position="222"/>
        <end position="235"/>
    </location>
</feature>
<feature type="compositionally biased region" description="Basic and acidic residues" evidence="1">
    <location>
        <begin position="276"/>
        <end position="293"/>
    </location>
</feature>